<dbReference type="GO" id="GO:0008843">
    <property type="term" value="F:endochitinase activity"/>
    <property type="evidence" value="ECO:0007669"/>
    <property type="project" value="UniProtKB-EC"/>
</dbReference>
<dbReference type="GO" id="GO:0005576">
    <property type="term" value="C:extracellular region"/>
    <property type="evidence" value="ECO:0007669"/>
    <property type="project" value="TreeGrafter"/>
</dbReference>
<feature type="chain" id="PRO_5001645574" evidence="9">
    <location>
        <begin position="22"/>
        <end position="417"/>
    </location>
</feature>
<dbReference type="EMBL" id="KL198062">
    <property type="protein sequence ID" value="KDQ11022.1"/>
    <property type="molecule type" value="Genomic_DNA"/>
</dbReference>
<evidence type="ECO:0000256" key="3">
    <source>
        <dbReference type="ARBA" id="ARBA00023024"/>
    </source>
</evidence>
<keyword evidence="2 7" id="KW-0378">Hydrolase</keyword>
<dbReference type="Proteomes" id="UP000027195">
    <property type="component" value="Unassembled WGS sequence"/>
</dbReference>
<keyword evidence="9" id="KW-0732">Signal</keyword>
<organism evidence="11 12">
    <name type="scientific">Botryobasidium botryosum (strain FD-172 SS1)</name>
    <dbReference type="NCBI Taxonomy" id="930990"/>
    <lineage>
        <taxon>Eukaryota</taxon>
        <taxon>Fungi</taxon>
        <taxon>Dikarya</taxon>
        <taxon>Basidiomycota</taxon>
        <taxon>Agaricomycotina</taxon>
        <taxon>Agaricomycetes</taxon>
        <taxon>Cantharellales</taxon>
        <taxon>Botryobasidiaceae</taxon>
        <taxon>Botryobasidium</taxon>
    </lineage>
</organism>
<keyword evidence="3" id="KW-0146">Chitin degradation</keyword>
<dbReference type="InterPro" id="IPR001223">
    <property type="entry name" value="Glyco_hydro18_cat"/>
</dbReference>
<evidence type="ECO:0000256" key="4">
    <source>
        <dbReference type="ARBA" id="ARBA00023277"/>
    </source>
</evidence>
<dbReference type="PROSITE" id="PS51910">
    <property type="entry name" value="GH18_2"/>
    <property type="match status" value="1"/>
</dbReference>
<dbReference type="SUPFAM" id="SSF51445">
    <property type="entry name" value="(Trans)glycosidases"/>
    <property type="match status" value="1"/>
</dbReference>
<evidence type="ECO:0000256" key="6">
    <source>
        <dbReference type="ARBA" id="ARBA00023326"/>
    </source>
</evidence>
<reference evidence="12" key="1">
    <citation type="journal article" date="2014" name="Proc. Natl. Acad. Sci. U.S.A.">
        <title>Extensive sampling of basidiomycete genomes demonstrates inadequacy of the white-rot/brown-rot paradigm for wood decay fungi.</title>
        <authorList>
            <person name="Riley R."/>
            <person name="Salamov A.A."/>
            <person name="Brown D.W."/>
            <person name="Nagy L.G."/>
            <person name="Floudas D."/>
            <person name="Held B.W."/>
            <person name="Levasseur A."/>
            <person name="Lombard V."/>
            <person name="Morin E."/>
            <person name="Otillar R."/>
            <person name="Lindquist E.A."/>
            <person name="Sun H."/>
            <person name="LaButti K.M."/>
            <person name="Schmutz J."/>
            <person name="Jabbour D."/>
            <person name="Luo H."/>
            <person name="Baker S.E."/>
            <person name="Pisabarro A.G."/>
            <person name="Walton J.D."/>
            <person name="Blanchette R.A."/>
            <person name="Henrissat B."/>
            <person name="Martin F."/>
            <person name="Cullen D."/>
            <person name="Hibbett D.S."/>
            <person name="Grigoriev I.V."/>
        </authorList>
    </citation>
    <scope>NUCLEOTIDE SEQUENCE [LARGE SCALE GENOMIC DNA]</scope>
    <source>
        <strain evidence="12">FD-172 SS1</strain>
    </source>
</reference>
<dbReference type="PANTHER" id="PTHR11177:SF317">
    <property type="entry name" value="CHITINASE 12-RELATED"/>
    <property type="match status" value="1"/>
</dbReference>
<protein>
    <submittedName>
        <fullName evidence="11">Glycoside hydrolase family 18 protein</fullName>
    </submittedName>
</protein>
<dbReference type="GO" id="GO:0006032">
    <property type="term" value="P:chitin catabolic process"/>
    <property type="evidence" value="ECO:0007669"/>
    <property type="project" value="UniProtKB-KW"/>
</dbReference>
<dbReference type="GO" id="GO:0008061">
    <property type="term" value="F:chitin binding"/>
    <property type="evidence" value="ECO:0007669"/>
    <property type="project" value="InterPro"/>
</dbReference>
<evidence type="ECO:0000313" key="12">
    <source>
        <dbReference type="Proteomes" id="UP000027195"/>
    </source>
</evidence>
<dbReference type="GO" id="GO:0000272">
    <property type="term" value="P:polysaccharide catabolic process"/>
    <property type="evidence" value="ECO:0007669"/>
    <property type="project" value="UniProtKB-KW"/>
</dbReference>
<dbReference type="AlphaFoldDB" id="A0A067MGK8"/>
<keyword evidence="5 7" id="KW-0326">Glycosidase</keyword>
<keyword evidence="12" id="KW-1185">Reference proteome</keyword>
<dbReference type="InterPro" id="IPR029070">
    <property type="entry name" value="Chitinase_insertion_sf"/>
</dbReference>
<dbReference type="InParanoid" id="A0A067MGK8"/>
<dbReference type="SMART" id="SM00636">
    <property type="entry name" value="Glyco_18"/>
    <property type="match status" value="1"/>
</dbReference>
<accession>A0A067MGK8</accession>
<feature type="domain" description="GH18" evidence="10">
    <location>
        <begin position="34"/>
        <end position="417"/>
    </location>
</feature>
<evidence type="ECO:0000256" key="5">
    <source>
        <dbReference type="ARBA" id="ARBA00023295"/>
    </source>
</evidence>
<dbReference type="InterPro" id="IPR017853">
    <property type="entry name" value="GH"/>
</dbReference>
<evidence type="ECO:0000256" key="8">
    <source>
        <dbReference type="RuleBase" id="RU004453"/>
    </source>
</evidence>
<evidence type="ECO:0000259" key="10">
    <source>
        <dbReference type="PROSITE" id="PS51910"/>
    </source>
</evidence>
<name>A0A067MGK8_BOTB1</name>
<proteinExistence type="inferred from homology"/>
<evidence type="ECO:0000313" key="11">
    <source>
        <dbReference type="EMBL" id="KDQ11022.1"/>
    </source>
</evidence>
<dbReference type="PROSITE" id="PS01095">
    <property type="entry name" value="GH18_1"/>
    <property type="match status" value="1"/>
</dbReference>
<dbReference type="Pfam" id="PF00704">
    <property type="entry name" value="Glyco_hydro_18"/>
    <property type="match status" value="1"/>
</dbReference>
<dbReference type="InterPro" id="IPR050314">
    <property type="entry name" value="Glycosyl_Hydrlase_18"/>
</dbReference>
<dbReference type="Gene3D" id="3.20.20.80">
    <property type="entry name" value="Glycosidases"/>
    <property type="match status" value="1"/>
</dbReference>
<feature type="signal peptide" evidence="9">
    <location>
        <begin position="1"/>
        <end position="21"/>
    </location>
</feature>
<comment type="catalytic activity">
    <reaction evidence="1">
        <text>Random endo-hydrolysis of N-acetyl-beta-D-glucosaminide (1-&gt;4)-beta-linkages in chitin and chitodextrins.</text>
        <dbReference type="EC" id="3.2.1.14"/>
    </reaction>
</comment>
<dbReference type="STRING" id="930990.A0A067MGK8"/>
<keyword evidence="4" id="KW-0119">Carbohydrate metabolism</keyword>
<dbReference type="HOGENOM" id="CLU_002833_6_1_1"/>
<dbReference type="PANTHER" id="PTHR11177">
    <property type="entry name" value="CHITINASE"/>
    <property type="match status" value="1"/>
</dbReference>
<dbReference type="InterPro" id="IPR001579">
    <property type="entry name" value="Glyco_hydro_18_chit_AS"/>
</dbReference>
<evidence type="ECO:0000256" key="2">
    <source>
        <dbReference type="ARBA" id="ARBA00022801"/>
    </source>
</evidence>
<sequence length="417" mass="44446">MRPSIVPLAIASLLSLSGALAATGNAGAGDAKGHVATAWYTSWHAAEFPLEKVSWKKYTALTYAFATPSEDPSVITLAPVDQQLLPNFVAMAHKNNVKALVSIGGWTGSIHFSTAVSTADNRALFVKAITDMATQYKLDGIDFDWEYPNRQGIGCNNISPNDTPNFLELLHALRSAAPKDFILTAAVYSTPFADASGAPSSDVSAFAKVLNHIAIMNYDIWGTFSATVGPNAPLDDSCALPAQQEGSAMASVRAWTAAGFPINQIVLAVASYGHSMTVTPEAAYSDAQKKELALYPAFDASSIQPGDRWDDAPGTDACGNEQQWGGNWNFWGLIDGGFLTEVGKPASGIAYRYDACSQTPFVYNSQTQIMVSFDNAQSFAAKGAYIKKKGLRGFAMWEAAGDHNDILLDSIRGAIGF</sequence>
<dbReference type="SUPFAM" id="SSF54556">
    <property type="entry name" value="Chitinase insertion domain"/>
    <property type="match status" value="1"/>
</dbReference>
<comment type="similarity">
    <text evidence="8">Belongs to the glycosyl hydrolase 18 family.</text>
</comment>
<dbReference type="InterPro" id="IPR011583">
    <property type="entry name" value="Chitinase_II/V-like_cat"/>
</dbReference>
<dbReference type="Gene3D" id="3.10.50.10">
    <property type="match status" value="1"/>
</dbReference>
<gene>
    <name evidence="11" type="ORF">BOTBODRAFT_136304</name>
</gene>
<evidence type="ECO:0000256" key="1">
    <source>
        <dbReference type="ARBA" id="ARBA00000822"/>
    </source>
</evidence>
<evidence type="ECO:0000256" key="7">
    <source>
        <dbReference type="RuleBase" id="RU000489"/>
    </source>
</evidence>
<evidence type="ECO:0000256" key="9">
    <source>
        <dbReference type="SAM" id="SignalP"/>
    </source>
</evidence>
<keyword evidence="6" id="KW-0624">Polysaccharide degradation</keyword>
<dbReference type="OrthoDB" id="73875at2759"/>